<feature type="non-terminal residue" evidence="1">
    <location>
        <position position="1"/>
    </location>
</feature>
<reference evidence="1" key="1">
    <citation type="journal article" date="2009" name="J. Med. Virol.">
        <title>High-risk HPV types in lesions of the uterine cervix of female commercial sex workers in the Philippines.</title>
        <authorList>
            <person name="Miyashita M."/>
            <person name="Agdamag D.M."/>
            <person name="Sasagawa T."/>
            <person name="Matsushita K."/>
            <person name="Salud L.M."/>
            <person name="Salud C.O."/>
            <person name="Saikawa K."/>
            <person name="Leano P.S."/>
            <person name="Pagcaliwagan T."/>
            <person name="Acuna J."/>
            <person name="Ishizaki A."/>
            <person name="Kageyama S."/>
            <person name="Ichimura H."/>
        </authorList>
    </citation>
    <scope>NUCLEOTIDE SEQUENCE</scope>
    <source>
        <strain evidence="1">06JAN_PHL_MY061_06</strain>
    </source>
</reference>
<accession>B8R9R2</accession>
<gene>
    <name evidence="1" type="primary">L1</name>
</gene>
<organism evidence="1">
    <name type="scientific">Human papillomavirus</name>
    <dbReference type="NCBI Taxonomy" id="10566"/>
    <lineage>
        <taxon>Viruses</taxon>
        <taxon>Monodnaviria</taxon>
        <taxon>Shotokuvirae</taxon>
        <taxon>Cossaviricota</taxon>
        <taxon>Papovaviricetes</taxon>
        <taxon>Zurhausenvirales</taxon>
        <taxon>Papillomaviridae</taxon>
    </lineage>
</organism>
<proteinExistence type="predicted"/>
<sequence length="31" mass="4000">YMWHNQLFLTGCRYYSQHQSFCVCLYYFFYS</sequence>
<protein>
    <submittedName>
        <fullName evidence="1">Truncated L1 capsid protein</fullName>
    </submittedName>
</protein>
<dbReference type="EMBL" id="EU911188">
    <property type="protein sequence ID" value="ACK56465.1"/>
    <property type="molecule type" value="Genomic_DNA"/>
</dbReference>
<name>B8R9R2_9PAPI</name>
<evidence type="ECO:0000313" key="1">
    <source>
        <dbReference type="EMBL" id="ACK56465.1"/>
    </source>
</evidence>